<organism evidence="1">
    <name type="scientific">Triatoma infestans</name>
    <name type="common">Assassin bug</name>
    <dbReference type="NCBI Taxonomy" id="30076"/>
    <lineage>
        <taxon>Eukaryota</taxon>
        <taxon>Metazoa</taxon>
        <taxon>Ecdysozoa</taxon>
        <taxon>Arthropoda</taxon>
        <taxon>Hexapoda</taxon>
        <taxon>Insecta</taxon>
        <taxon>Pterygota</taxon>
        <taxon>Neoptera</taxon>
        <taxon>Paraneoptera</taxon>
        <taxon>Hemiptera</taxon>
        <taxon>Heteroptera</taxon>
        <taxon>Panheteroptera</taxon>
        <taxon>Cimicomorpha</taxon>
        <taxon>Reduviidae</taxon>
        <taxon>Triatominae</taxon>
        <taxon>Triatoma</taxon>
    </lineage>
</organism>
<protein>
    <submittedName>
        <fullName evidence="1">Dna ligase 1-like protein</fullName>
    </submittedName>
</protein>
<accession>A0A170WRL4</accession>
<reference evidence="1" key="2">
    <citation type="journal article" date="2017" name="J. Med. Entomol.">
        <title>Transcriptome Analysis of the Triatoma infestans (Hemiptera: Reduviidae) Integument.</title>
        <authorList>
            <person name="Calderon-Fernandez G.M."/>
            <person name="Moriconi D.E."/>
            <person name="Dulbecco A.B."/>
            <person name="Juarez M.P."/>
        </authorList>
    </citation>
    <scope>NUCLEOTIDE SEQUENCE</scope>
    <source>
        <strain evidence="1">Int1</strain>
        <tissue evidence="1">Integument</tissue>
    </source>
</reference>
<feature type="non-terminal residue" evidence="1">
    <location>
        <position position="98"/>
    </location>
</feature>
<proteinExistence type="predicted"/>
<dbReference type="GO" id="GO:0016874">
    <property type="term" value="F:ligase activity"/>
    <property type="evidence" value="ECO:0007669"/>
    <property type="project" value="UniProtKB-KW"/>
</dbReference>
<keyword evidence="1" id="KW-0436">Ligase</keyword>
<name>A0A170WRL4_TRIIF</name>
<sequence length="98" mass="11436">MIITYEINKIIIMETLGSIKSVNRNIDKGSAKAIKLLHRLVFDNDGDRNNRARLREFRGFKFNKNSAEFEEKVKLVITKFRMAELVLICDMLNIDCED</sequence>
<dbReference type="AlphaFoldDB" id="A0A170WRL4"/>
<reference evidence="1" key="1">
    <citation type="submission" date="2016-04" db="EMBL/GenBank/DDBJ databases">
        <authorList>
            <person name="Calderon-Fernandez G.M.Sr."/>
        </authorList>
    </citation>
    <scope>NUCLEOTIDE SEQUENCE</scope>
    <source>
        <strain evidence="1">Int1</strain>
        <tissue evidence="1">Integument</tissue>
    </source>
</reference>
<evidence type="ECO:0000313" key="1">
    <source>
        <dbReference type="EMBL" id="JAR98081.1"/>
    </source>
</evidence>
<dbReference type="EMBL" id="GEMB01005231">
    <property type="protein sequence ID" value="JAR98081.1"/>
    <property type="molecule type" value="Transcribed_RNA"/>
</dbReference>